<dbReference type="SUPFAM" id="SSF51905">
    <property type="entry name" value="FAD/NAD(P)-binding domain"/>
    <property type="match status" value="1"/>
</dbReference>
<dbReference type="STRING" id="648782.SAMN04488554_2031"/>
<keyword evidence="1" id="KW-0560">Oxidoreductase</keyword>
<dbReference type="Proteomes" id="UP000199220">
    <property type="component" value="Unassembled WGS sequence"/>
</dbReference>
<protein>
    <submittedName>
        <fullName evidence="3">Glycine/D-amino acid oxidase</fullName>
    </submittedName>
</protein>
<accession>A0A1H5HQ27</accession>
<organism evidence="3 4">
    <name type="scientific">Ruania alba</name>
    <dbReference type="NCBI Taxonomy" id="648782"/>
    <lineage>
        <taxon>Bacteria</taxon>
        <taxon>Bacillati</taxon>
        <taxon>Actinomycetota</taxon>
        <taxon>Actinomycetes</taxon>
        <taxon>Micrococcales</taxon>
        <taxon>Ruaniaceae</taxon>
        <taxon>Ruania</taxon>
    </lineage>
</organism>
<keyword evidence="4" id="KW-1185">Reference proteome</keyword>
<dbReference type="GO" id="GO:0005737">
    <property type="term" value="C:cytoplasm"/>
    <property type="evidence" value="ECO:0007669"/>
    <property type="project" value="TreeGrafter"/>
</dbReference>
<evidence type="ECO:0000313" key="3">
    <source>
        <dbReference type="EMBL" id="SEE30072.1"/>
    </source>
</evidence>
<dbReference type="InterPro" id="IPR036188">
    <property type="entry name" value="FAD/NAD-bd_sf"/>
</dbReference>
<evidence type="ECO:0000259" key="2">
    <source>
        <dbReference type="Pfam" id="PF01266"/>
    </source>
</evidence>
<dbReference type="OrthoDB" id="4775411at2"/>
<dbReference type="Gene3D" id="3.30.9.10">
    <property type="entry name" value="D-Amino Acid Oxidase, subunit A, domain 2"/>
    <property type="match status" value="1"/>
</dbReference>
<dbReference type="RefSeq" id="WP_089772795.1">
    <property type="nucleotide sequence ID" value="NZ_FNTX01000001.1"/>
</dbReference>
<dbReference type="Gene3D" id="3.50.50.60">
    <property type="entry name" value="FAD/NAD(P)-binding domain"/>
    <property type="match status" value="1"/>
</dbReference>
<proteinExistence type="predicted"/>
<dbReference type="PANTHER" id="PTHR13847">
    <property type="entry name" value="SARCOSINE DEHYDROGENASE-RELATED"/>
    <property type="match status" value="1"/>
</dbReference>
<dbReference type="InterPro" id="IPR006076">
    <property type="entry name" value="FAD-dep_OxRdtase"/>
</dbReference>
<name>A0A1H5HQ27_9MICO</name>
<dbReference type="EMBL" id="FNTX01000001">
    <property type="protein sequence ID" value="SEE30072.1"/>
    <property type="molecule type" value="Genomic_DNA"/>
</dbReference>
<evidence type="ECO:0000256" key="1">
    <source>
        <dbReference type="ARBA" id="ARBA00023002"/>
    </source>
</evidence>
<evidence type="ECO:0000313" key="4">
    <source>
        <dbReference type="Proteomes" id="UP000199220"/>
    </source>
</evidence>
<dbReference type="GO" id="GO:0016491">
    <property type="term" value="F:oxidoreductase activity"/>
    <property type="evidence" value="ECO:0007669"/>
    <property type="project" value="UniProtKB-KW"/>
</dbReference>
<sequence>MSARVAVVGGGILGAATAAELARRGATVTLLTERGLCSEASGRTLSWLNSFGRIAPDYHRLRLLGIDRYRRRAADPATREAITFAGGLAWRPPDQHDGLIAAYEHMLDAEYPAEWFDHADVAARVPGVDPTSVPDTGAVYNPTEGWVHVPDLVETLAGEMERAGGEIRTEVGPAAIAHDGDHVTGVRLADGSTIEVDAAVLATGARVPSMLAEAGVRIPDATSVAALVRTEPVETELAAVLNTARVALRPAPDGSLVMDSAAGNAAAVAHPDGSFTVPDDAVTTLLADATRVLAGNPELRVRSHGVGLKPIPGDERPVVGELDDVRGYHVAFTHSGATLGLILGELLAEEILAGTRRDELEPFRPHRFA</sequence>
<gene>
    <name evidence="3" type="ORF">SAMN04488554_2031</name>
</gene>
<reference evidence="4" key="1">
    <citation type="submission" date="2016-10" db="EMBL/GenBank/DDBJ databases">
        <authorList>
            <person name="Varghese N."/>
            <person name="Submissions S."/>
        </authorList>
    </citation>
    <scope>NUCLEOTIDE SEQUENCE [LARGE SCALE GENOMIC DNA]</scope>
    <source>
        <strain evidence="4">DSM 21368</strain>
    </source>
</reference>
<dbReference type="PANTHER" id="PTHR13847:SF289">
    <property type="entry name" value="GLYCINE OXIDASE"/>
    <property type="match status" value="1"/>
</dbReference>
<dbReference type="Pfam" id="PF01266">
    <property type="entry name" value="DAO"/>
    <property type="match status" value="1"/>
</dbReference>
<feature type="domain" description="FAD dependent oxidoreductase" evidence="2">
    <location>
        <begin position="4"/>
        <end position="349"/>
    </location>
</feature>
<dbReference type="AlphaFoldDB" id="A0A1H5HQ27"/>